<feature type="region of interest" description="Disordered" evidence="1">
    <location>
        <begin position="1"/>
        <end position="41"/>
    </location>
</feature>
<evidence type="ECO:0000313" key="2">
    <source>
        <dbReference type="EMBL" id="KAJ5264688.1"/>
    </source>
</evidence>
<reference evidence="2 3" key="1">
    <citation type="journal article" date="2023" name="IMA Fungus">
        <title>Comparative genomic study of the Penicillium genus elucidates a diverse pangenome and 15 lateral gene transfer events.</title>
        <authorList>
            <person name="Petersen C."/>
            <person name="Sorensen T."/>
            <person name="Nielsen M.R."/>
            <person name="Sondergaard T.E."/>
            <person name="Sorensen J.L."/>
            <person name="Fitzpatrick D.A."/>
            <person name="Frisvad J.C."/>
            <person name="Nielsen K.L."/>
        </authorList>
    </citation>
    <scope>NUCLEOTIDE SEQUENCE [LARGE SCALE GENOMIC DNA]</scope>
    <source>
        <strain evidence="2 3">IBT 3361</strain>
    </source>
</reference>
<feature type="compositionally biased region" description="Basic and acidic residues" evidence="1">
    <location>
        <begin position="27"/>
        <end position="41"/>
    </location>
</feature>
<dbReference type="Proteomes" id="UP001220256">
    <property type="component" value="Unassembled WGS sequence"/>
</dbReference>
<dbReference type="EMBL" id="JAPVEB010000004">
    <property type="protein sequence ID" value="KAJ5264688.1"/>
    <property type="molecule type" value="Genomic_DNA"/>
</dbReference>
<proteinExistence type="predicted"/>
<protein>
    <submittedName>
        <fullName evidence="2">Uncharacterized protein</fullName>
    </submittedName>
</protein>
<sequence length="183" mass="21527">MSEYTSSASSSSRFEIWDLCDPEEDKEPALPKEPAEPDWEELQKKHPTDWYHVYGVLNAQYERKLSAYKRKLQGRKLVANAIRQSIHENYQVFIDQETPWGLLRNLRQRLSHDCDPKYKSSLQSAWRNLDRGLDKNTDIDKWLLNWQTLQRRCEKAGIAEASEASIQFQKLSQLCHRSFMLPG</sequence>
<name>A0ABQ8WEX5_PENCH</name>
<comment type="caution">
    <text evidence="2">The sequence shown here is derived from an EMBL/GenBank/DDBJ whole genome shotgun (WGS) entry which is preliminary data.</text>
</comment>
<feature type="compositionally biased region" description="Low complexity" evidence="1">
    <location>
        <begin position="1"/>
        <end position="12"/>
    </location>
</feature>
<evidence type="ECO:0000256" key="1">
    <source>
        <dbReference type="SAM" id="MobiDB-lite"/>
    </source>
</evidence>
<keyword evidence="3" id="KW-1185">Reference proteome</keyword>
<gene>
    <name evidence="2" type="ORF">N7505_007481</name>
</gene>
<organism evidence="2 3">
    <name type="scientific">Penicillium chrysogenum</name>
    <name type="common">Penicillium notatum</name>
    <dbReference type="NCBI Taxonomy" id="5076"/>
    <lineage>
        <taxon>Eukaryota</taxon>
        <taxon>Fungi</taxon>
        <taxon>Dikarya</taxon>
        <taxon>Ascomycota</taxon>
        <taxon>Pezizomycotina</taxon>
        <taxon>Eurotiomycetes</taxon>
        <taxon>Eurotiomycetidae</taxon>
        <taxon>Eurotiales</taxon>
        <taxon>Aspergillaceae</taxon>
        <taxon>Penicillium</taxon>
        <taxon>Penicillium chrysogenum species complex</taxon>
    </lineage>
</organism>
<evidence type="ECO:0000313" key="3">
    <source>
        <dbReference type="Proteomes" id="UP001220256"/>
    </source>
</evidence>
<accession>A0ABQ8WEX5</accession>